<evidence type="ECO:0000313" key="1">
    <source>
        <dbReference type="EMBL" id="MBG9377708.1"/>
    </source>
</evidence>
<dbReference type="Proteomes" id="UP000628448">
    <property type="component" value="Unassembled WGS sequence"/>
</dbReference>
<protein>
    <submittedName>
        <fullName evidence="1">Uncharacterized protein</fullName>
    </submittedName>
</protein>
<accession>A0A931E9L6</accession>
<reference evidence="1" key="1">
    <citation type="submission" date="2020-11" db="EMBL/GenBank/DDBJ databases">
        <title>Bacterial whole genome sequence for Panacibacter sp. DH6.</title>
        <authorList>
            <person name="Le V."/>
            <person name="Ko S."/>
            <person name="Ahn C.-Y."/>
            <person name="Oh H.-M."/>
        </authorList>
    </citation>
    <scope>NUCLEOTIDE SEQUENCE</scope>
    <source>
        <strain evidence="1">DH6</strain>
    </source>
</reference>
<keyword evidence="2" id="KW-1185">Reference proteome</keyword>
<dbReference type="AlphaFoldDB" id="A0A931E9L6"/>
<sequence length="59" mass="6792">MKEHIVIRNTHSQTLVVFCSHITSILEYRKDVSLLVLDTGKEHYIPQPVQELITEIFGA</sequence>
<dbReference type="EMBL" id="JADWYR010000002">
    <property type="protein sequence ID" value="MBG9377708.1"/>
    <property type="molecule type" value="Genomic_DNA"/>
</dbReference>
<comment type="caution">
    <text evidence="1">The sequence shown here is derived from an EMBL/GenBank/DDBJ whole genome shotgun (WGS) entry which is preliminary data.</text>
</comment>
<proteinExistence type="predicted"/>
<dbReference type="RefSeq" id="WP_196991778.1">
    <property type="nucleotide sequence ID" value="NZ_JADWYR010000002.1"/>
</dbReference>
<name>A0A931E9L6_9BACT</name>
<evidence type="ECO:0000313" key="2">
    <source>
        <dbReference type="Proteomes" id="UP000628448"/>
    </source>
</evidence>
<gene>
    <name evidence="1" type="ORF">I5907_15810</name>
</gene>
<organism evidence="1 2">
    <name type="scientific">Panacibacter microcysteis</name>
    <dbReference type="NCBI Taxonomy" id="2793269"/>
    <lineage>
        <taxon>Bacteria</taxon>
        <taxon>Pseudomonadati</taxon>
        <taxon>Bacteroidota</taxon>
        <taxon>Chitinophagia</taxon>
        <taxon>Chitinophagales</taxon>
        <taxon>Chitinophagaceae</taxon>
        <taxon>Panacibacter</taxon>
    </lineage>
</organism>